<comment type="caution">
    <text evidence="2">The sequence shown here is derived from an EMBL/GenBank/DDBJ whole genome shotgun (WGS) entry which is preliminary data.</text>
</comment>
<protein>
    <submittedName>
        <fullName evidence="2">Uncharacterized protein</fullName>
    </submittedName>
</protein>
<evidence type="ECO:0000313" key="2">
    <source>
        <dbReference type="EMBL" id="TWJ11457.1"/>
    </source>
</evidence>
<keyword evidence="1" id="KW-0472">Membrane</keyword>
<name>A0A562V0Y0_9ACTN</name>
<sequence length="154" mass="16242">MTAPRRPATLTAAVYLLALECFVFAVLIAVFVYRTLNEVDGYAVYFGDTEAERGAALTEAVVIGGLLVIAVILLVGMAPPLMRGEPWARTGLVAVAAGLVVYPLFLTVRALGDPLYIDWMKIGFTLAGTAGAAVAIGLLTAPVTSRYIRAVNGR</sequence>
<feature type="transmembrane region" description="Helical" evidence="1">
    <location>
        <begin position="90"/>
        <end position="110"/>
    </location>
</feature>
<feature type="transmembrane region" description="Helical" evidence="1">
    <location>
        <begin position="122"/>
        <end position="144"/>
    </location>
</feature>
<proteinExistence type="predicted"/>
<evidence type="ECO:0000313" key="3">
    <source>
        <dbReference type="Proteomes" id="UP000321617"/>
    </source>
</evidence>
<dbReference type="EMBL" id="VLLL01000006">
    <property type="protein sequence ID" value="TWJ11457.1"/>
    <property type="molecule type" value="Genomic_DNA"/>
</dbReference>
<gene>
    <name evidence="2" type="ORF">LX16_2178</name>
</gene>
<keyword evidence="3" id="KW-1185">Reference proteome</keyword>
<organism evidence="2 3">
    <name type="scientific">Stackebrandtia albiflava</name>
    <dbReference type="NCBI Taxonomy" id="406432"/>
    <lineage>
        <taxon>Bacteria</taxon>
        <taxon>Bacillati</taxon>
        <taxon>Actinomycetota</taxon>
        <taxon>Actinomycetes</taxon>
        <taxon>Glycomycetales</taxon>
        <taxon>Glycomycetaceae</taxon>
        <taxon>Stackebrandtia</taxon>
    </lineage>
</organism>
<accession>A0A562V0Y0</accession>
<feature type="transmembrane region" description="Helical" evidence="1">
    <location>
        <begin position="56"/>
        <end position="78"/>
    </location>
</feature>
<dbReference type="Proteomes" id="UP000321617">
    <property type="component" value="Unassembled WGS sequence"/>
</dbReference>
<reference evidence="2 3" key="1">
    <citation type="journal article" date="2013" name="Stand. Genomic Sci.">
        <title>Genomic Encyclopedia of Type Strains, Phase I: The one thousand microbial genomes (KMG-I) project.</title>
        <authorList>
            <person name="Kyrpides N.C."/>
            <person name="Woyke T."/>
            <person name="Eisen J.A."/>
            <person name="Garrity G."/>
            <person name="Lilburn T.G."/>
            <person name="Beck B.J."/>
            <person name="Whitman W.B."/>
            <person name="Hugenholtz P."/>
            <person name="Klenk H.P."/>
        </authorList>
    </citation>
    <scope>NUCLEOTIDE SEQUENCE [LARGE SCALE GENOMIC DNA]</scope>
    <source>
        <strain evidence="2 3">DSM 45044</strain>
    </source>
</reference>
<dbReference type="RefSeq" id="WP_147137545.1">
    <property type="nucleotide sequence ID" value="NZ_BAABIJ010000002.1"/>
</dbReference>
<keyword evidence="1" id="KW-1133">Transmembrane helix</keyword>
<evidence type="ECO:0000256" key="1">
    <source>
        <dbReference type="SAM" id="Phobius"/>
    </source>
</evidence>
<keyword evidence="1" id="KW-0812">Transmembrane</keyword>
<dbReference type="AlphaFoldDB" id="A0A562V0Y0"/>
<feature type="transmembrane region" description="Helical" evidence="1">
    <location>
        <begin position="12"/>
        <end position="36"/>
    </location>
</feature>